<organism evidence="1 2">
    <name type="scientific">Tanacetum coccineum</name>
    <dbReference type="NCBI Taxonomy" id="301880"/>
    <lineage>
        <taxon>Eukaryota</taxon>
        <taxon>Viridiplantae</taxon>
        <taxon>Streptophyta</taxon>
        <taxon>Embryophyta</taxon>
        <taxon>Tracheophyta</taxon>
        <taxon>Spermatophyta</taxon>
        <taxon>Magnoliopsida</taxon>
        <taxon>eudicotyledons</taxon>
        <taxon>Gunneridae</taxon>
        <taxon>Pentapetalae</taxon>
        <taxon>asterids</taxon>
        <taxon>campanulids</taxon>
        <taxon>Asterales</taxon>
        <taxon>Asteraceae</taxon>
        <taxon>Asteroideae</taxon>
        <taxon>Anthemideae</taxon>
        <taxon>Anthemidinae</taxon>
        <taxon>Tanacetum</taxon>
    </lineage>
</organism>
<reference evidence="1" key="2">
    <citation type="submission" date="2022-01" db="EMBL/GenBank/DDBJ databases">
        <authorList>
            <person name="Yamashiro T."/>
            <person name="Shiraishi A."/>
            <person name="Satake H."/>
            <person name="Nakayama K."/>
        </authorList>
    </citation>
    <scope>NUCLEOTIDE SEQUENCE</scope>
</reference>
<evidence type="ECO:0000313" key="1">
    <source>
        <dbReference type="EMBL" id="GJS71116.1"/>
    </source>
</evidence>
<proteinExistence type="predicted"/>
<accession>A0ABQ4Y1T4</accession>
<dbReference type="Proteomes" id="UP001151760">
    <property type="component" value="Unassembled WGS sequence"/>
</dbReference>
<name>A0ABQ4Y1T4_9ASTR</name>
<sequence>MLFTLGYYRNISSNTSDYIYPIIVPSDFDVEDAFSSTNTPDYTPASPNYSSASLGNISPDPSDDLSKYLFASLAISPFHDDPYMKVMQAYNATSNELPIPLLQAPIAPPTVLPLSPLLPLFDPQDFFLPEEILQPQKRARLLSPSSTDLSTPPQVFEIRESVETVEGGEYVSI</sequence>
<keyword evidence="2" id="KW-1185">Reference proteome</keyword>
<protein>
    <submittedName>
        <fullName evidence="1">Uncharacterized protein</fullName>
    </submittedName>
</protein>
<dbReference type="EMBL" id="BQNB010009982">
    <property type="protein sequence ID" value="GJS71116.1"/>
    <property type="molecule type" value="Genomic_DNA"/>
</dbReference>
<gene>
    <name evidence="1" type="ORF">Tco_0703957</name>
</gene>
<evidence type="ECO:0000313" key="2">
    <source>
        <dbReference type="Proteomes" id="UP001151760"/>
    </source>
</evidence>
<comment type="caution">
    <text evidence="1">The sequence shown here is derived from an EMBL/GenBank/DDBJ whole genome shotgun (WGS) entry which is preliminary data.</text>
</comment>
<reference evidence="1" key="1">
    <citation type="journal article" date="2022" name="Int. J. Mol. Sci.">
        <title>Draft Genome of Tanacetum Coccineum: Genomic Comparison of Closely Related Tanacetum-Family Plants.</title>
        <authorList>
            <person name="Yamashiro T."/>
            <person name="Shiraishi A."/>
            <person name="Nakayama K."/>
            <person name="Satake H."/>
        </authorList>
    </citation>
    <scope>NUCLEOTIDE SEQUENCE</scope>
</reference>